<dbReference type="Proteomes" id="UP000589351">
    <property type="component" value="Unassembled WGS sequence"/>
</dbReference>
<dbReference type="SUPFAM" id="SSF55729">
    <property type="entry name" value="Acyl-CoA N-acyltransferases (Nat)"/>
    <property type="match status" value="1"/>
</dbReference>
<dbReference type="AlphaFoldDB" id="A0A6V7REL3"/>
<keyword evidence="3" id="KW-1185">Reference proteome</keyword>
<dbReference type="InterPro" id="IPR000182">
    <property type="entry name" value="GNAT_dom"/>
</dbReference>
<reference evidence="2 3" key="1">
    <citation type="submission" date="2020-07" db="EMBL/GenBank/DDBJ databases">
        <authorList>
            <person name="Criscuolo A."/>
        </authorList>
    </citation>
    <scope>NUCLEOTIDE SEQUENCE [LARGE SCALE GENOMIC DNA]</scope>
    <source>
        <strain evidence="2">CIP111649</strain>
    </source>
</reference>
<gene>
    <name evidence="2" type="ORF">JEODO184_00894</name>
</gene>
<dbReference type="EMBL" id="CAJEWD010000006">
    <property type="protein sequence ID" value="CAD2075548.1"/>
    <property type="molecule type" value="Genomic_DNA"/>
</dbReference>
<accession>A0A6V7REL3</accession>
<sequence length="172" mass="19453">MEIRLARPEDALGIAKVQVESWKTTYQGIVPTSYLESLDVKKRQKIWQQAASNQPMYVAEIDNQIVGFAIGGENRDKDTYPDYDGELYAIYSYQHVHGQGVGRLLFEAVVTNLVDRGYEKMIVAVLTDNPTVGFYKHLGGHLVGKETISIDGVELPESFYGYDNIRKFKVED</sequence>
<dbReference type="Pfam" id="PF00583">
    <property type="entry name" value="Acetyltransf_1"/>
    <property type="match status" value="1"/>
</dbReference>
<dbReference type="Gene3D" id="3.40.630.30">
    <property type="match status" value="1"/>
</dbReference>
<evidence type="ECO:0000259" key="1">
    <source>
        <dbReference type="PROSITE" id="PS51186"/>
    </source>
</evidence>
<dbReference type="InterPro" id="IPR016181">
    <property type="entry name" value="Acyl_CoA_acyltransferase"/>
</dbReference>
<proteinExistence type="predicted"/>
<organism evidence="2 3">
    <name type="scientific">Jeotgalicoccus meleagridis</name>
    <dbReference type="NCBI Taxonomy" id="2759181"/>
    <lineage>
        <taxon>Bacteria</taxon>
        <taxon>Bacillati</taxon>
        <taxon>Bacillota</taxon>
        <taxon>Bacilli</taxon>
        <taxon>Bacillales</taxon>
        <taxon>Staphylococcaceae</taxon>
        <taxon>Jeotgalicoccus</taxon>
    </lineage>
</organism>
<feature type="domain" description="N-acetyltransferase" evidence="1">
    <location>
        <begin position="1"/>
        <end position="172"/>
    </location>
</feature>
<evidence type="ECO:0000313" key="2">
    <source>
        <dbReference type="EMBL" id="CAD2075548.1"/>
    </source>
</evidence>
<dbReference type="GO" id="GO:0016747">
    <property type="term" value="F:acyltransferase activity, transferring groups other than amino-acyl groups"/>
    <property type="evidence" value="ECO:0007669"/>
    <property type="project" value="InterPro"/>
</dbReference>
<dbReference type="PROSITE" id="PS51186">
    <property type="entry name" value="GNAT"/>
    <property type="match status" value="1"/>
</dbReference>
<dbReference type="CDD" id="cd04301">
    <property type="entry name" value="NAT_SF"/>
    <property type="match status" value="1"/>
</dbReference>
<evidence type="ECO:0000313" key="3">
    <source>
        <dbReference type="Proteomes" id="UP000589351"/>
    </source>
</evidence>
<comment type="caution">
    <text evidence="2">The sequence shown here is derived from an EMBL/GenBank/DDBJ whole genome shotgun (WGS) entry which is preliminary data.</text>
</comment>
<protein>
    <submittedName>
        <fullName evidence="2">Putative acetyltransferase</fullName>
    </submittedName>
</protein>
<dbReference type="RefSeq" id="WP_185125424.1">
    <property type="nucleotide sequence ID" value="NZ_CAJEWD010000006.1"/>
</dbReference>
<keyword evidence="2" id="KW-0808">Transferase</keyword>
<name>A0A6V7REL3_9STAP</name>